<proteinExistence type="predicted"/>
<dbReference type="EMBL" id="VSSQ01042356">
    <property type="protein sequence ID" value="MPM95920.1"/>
    <property type="molecule type" value="Genomic_DNA"/>
</dbReference>
<name>A0A645E2C3_9ZZZZ</name>
<accession>A0A645E2C3</accession>
<gene>
    <name evidence="1" type="ORF">SDC9_143076</name>
</gene>
<reference evidence="1" key="1">
    <citation type="submission" date="2019-08" db="EMBL/GenBank/DDBJ databases">
        <authorList>
            <person name="Kucharzyk K."/>
            <person name="Murdoch R.W."/>
            <person name="Higgins S."/>
            <person name="Loffler F."/>
        </authorList>
    </citation>
    <scope>NUCLEOTIDE SEQUENCE</scope>
</reference>
<sequence length="121" mass="14332">MDLVGAVVQAHERLLVKQRHQEVEGRVIVRYYGEQRGLFLAQRPQVHFVLAGDALYLRDIEGRKPDGQRYQNRGSRLAFRLAVYLVLLDSDMFRAFFPLQRLEQHIQRRHIFLVVFPRFGK</sequence>
<organism evidence="1">
    <name type="scientific">bioreactor metagenome</name>
    <dbReference type="NCBI Taxonomy" id="1076179"/>
    <lineage>
        <taxon>unclassified sequences</taxon>
        <taxon>metagenomes</taxon>
        <taxon>ecological metagenomes</taxon>
    </lineage>
</organism>
<comment type="caution">
    <text evidence="1">The sequence shown here is derived from an EMBL/GenBank/DDBJ whole genome shotgun (WGS) entry which is preliminary data.</text>
</comment>
<dbReference type="AlphaFoldDB" id="A0A645E2C3"/>
<evidence type="ECO:0000313" key="1">
    <source>
        <dbReference type="EMBL" id="MPM95920.1"/>
    </source>
</evidence>
<protein>
    <submittedName>
        <fullName evidence="1">Uncharacterized protein</fullName>
    </submittedName>
</protein>